<dbReference type="InterPro" id="IPR051593">
    <property type="entry name" value="Ergosterol_Biosynth_ERG27"/>
</dbReference>
<keyword evidence="4" id="KW-0560">Oxidoreductase</keyword>
<gene>
    <name evidence="7" type="ORF">CPB83DRAFT_910652</name>
</gene>
<dbReference type="GO" id="GO:0005789">
    <property type="term" value="C:endoplasmic reticulum membrane"/>
    <property type="evidence" value="ECO:0007669"/>
    <property type="project" value="TreeGrafter"/>
</dbReference>
<evidence type="ECO:0000313" key="7">
    <source>
        <dbReference type="EMBL" id="KAF9523466.1"/>
    </source>
</evidence>
<keyword evidence="3" id="KW-0752">Steroid biosynthesis</keyword>
<evidence type="ECO:0000256" key="4">
    <source>
        <dbReference type="ARBA" id="ARBA00023002"/>
    </source>
</evidence>
<dbReference type="GO" id="GO:0000253">
    <property type="term" value="F:3-beta-hydroxysteroid 3-dehydrogenase (NADP+) activity"/>
    <property type="evidence" value="ECO:0007669"/>
    <property type="project" value="TreeGrafter"/>
</dbReference>
<dbReference type="GO" id="GO:0006694">
    <property type="term" value="P:steroid biosynthetic process"/>
    <property type="evidence" value="ECO:0007669"/>
    <property type="project" value="UniProtKB-KW"/>
</dbReference>
<dbReference type="InterPro" id="IPR036291">
    <property type="entry name" value="NAD(P)-bd_dom_sf"/>
</dbReference>
<protein>
    <recommendedName>
        <fullName evidence="9">3-keto sterol reductase</fullName>
    </recommendedName>
</protein>
<organism evidence="7 8">
    <name type="scientific">Crepidotus variabilis</name>
    <dbReference type="NCBI Taxonomy" id="179855"/>
    <lineage>
        <taxon>Eukaryota</taxon>
        <taxon>Fungi</taxon>
        <taxon>Dikarya</taxon>
        <taxon>Basidiomycota</taxon>
        <taxon>Agaricomycotina</taxon>
        <taxon>Agaricomycetes</taxon>
        <taxon>Agaricomycetidae</taxon>
        <taxon>Agaricales</taxon>
        <taxon>Agaricineae</taxon>
        <taxon>Crepidotaceae</taxon>
        <taxon>Crepidotus</taxon>
    </lineage>
</organism>
<dbReference type="GO" id="GO:0005811">
    <property type="term" value="C:lipid droplet"/>
    <property type="evidence" value="ECO:0007669"/>
    <property type="project" value="TreeGrafter"/>
</dbReference>
<dbReference type="GO" id="GO:0005741">
    <property type="term" value="C:mitochondrial outer membrane"/>
    <property type="evidence" value="ECO:0007669"/>
    <property type="project" value="TreeGrafter"/>
</dbReference>
<dbReference type="Proteomes" id="UP000807306">
    <property type="component" value="Unassembled WGS sequence"/>
</dbReference>
<comment type="caution">
    <text evidence="7">The sequence shown here is derived from an EMBL/GenBank/DDBJ whole genome shotgun (WGS) entry which is preliminary data.</text>
</comment>
<evidence type="ECO:0000256" key="5">
    <source>
        <dbReference type="ARBA" id="ARBA00023098"/>
    </source>
</evidence>
<evidence type="ECO:0000256" key="3">
    <source>
        <dbReference type="ARBA" id="ARBA00022955"/>
    </source>
</evidence>
<dbReference type="PANTHER" id="PTHR43647:SF1">
    <property type="entry name" value="3-KETO-STEROID REDUCTASE ERG27"/>
    <property type="match status" value="1"/>
</dbReference>
<dbReference type="AlphaFoldDB" id="A0A9P6E6E4"/>
<keyword evidence="2" id="KW-0521">NADP</keyword>
<evidence type="ECO:0000256" key="1">
    <source>
        <dbReference type="ARBA" id="ARBA00022516"/>
    </source>
</evidence>
<keyword evidence="5" id="KW-0443">Lipid metabolism</keyword>
<dbReference type="OrthoDB" id="9989144at2759"/>
<dbReference type="PANTHER" id="PTHR43647">
    <property type="entry name" value="DEHYDROGENASE"/>
    <property type="match status" value="1"/>
</dbReference>
<dbReference type="SUPFAM" id="SSF51735">
    <property type="entry name" value="NAD(P)-binding Rossmann-fold domains"/>
    <property type="match status" value="1"/>
</dbReference>
<proteinExistence type="inferred from homology"/>
<name>A0A9P6E6E4_9AGAR</name>
<keyword evidence="1" id="KW-0444">Lipid biosynthesis</keyword>
<reference evidence="7" key="1">
    <citation type="submission" date="2020-11" db="EMBL/GenBank/DDBJ databases">
        <authorList>
            <consortium name="DOE Joint Genome Institute"/>
            <person name="Ahrendt S."/>
            <person name="Riley R."/>
            <person name="Andreopoulos W."/>
            <person name="Labutti K."/>
            <person name="Pangilinan J."/>
            <person name="Ruiz-Duenas F.J."/>
            <person name="Barrasa J.M."/>
            <person name="Sanchez-Garcia M."/>
            <person name="Camarero S."/>
            <person name="Miyauchi S."/>
            <person name="Serrano A."/>
            <person name="Linde D."/>
            <person name="Babiker R."/>
            <person name="Drula E."/>
            <person name="Ayuso-Fernandez I."/>
            <person name="Pacheco R."/>
            <person name="Padilla G."/>
            <person name="Ferreira P."/>
            <person name="Barriuso J."/>
            <person name="Kellner H."/>
            <person name="Castanera R."/>
            <person name="Alfaro M."/>
            <person name="Ramirez L."/>
            <person name="Pisabarro A.G."/>
            <person name="Kuo A."/>
            <person name="Tritt A."/>
            <person name="Lipzen A."/>
            <person name="He G."/>
            <person name="Yan M."/>
            <person name="Ng V."/>
            <person name="Cullen D."/>
            <person name="Martin F."/>
            <person name="Rosso M.-N."/>
            <person name="Henrissat B."/>
            <person name="Hibbett D."/>
            <person name="Martinez A.T."/>
            <person name="Grigoriev I.V."/>
        </authorList>
    </citation>
    <scope>NUCLEOTIDE SEQUENCE</scope>
    <source>
        <strain evidence="7">CBS 506.95</strain>
    </source>
</reference>
<accession>A0A9P6E6E4</accession>
<comment type="similarity">
    <text evidence="6">Belongs to the short-chain dehydrogenases/reductases (SDR) family. ERG27 subfamily.</text>
</comment>
<sequence>MSRSAHPIIIVTGANGGVGTGICQRLLSQLCQKNPSDSHPLSSTTFQDQTPENVVYEGVTLIMACRNKRRGETARSELLKWFDRHLKGLEKQAFEKHVDGAKEVERIRQFKTHCRVEVAELDLASFASVLKCASGIREKVPYISHLVLNAGVASFKGLDWILIFKQLWENPLGLVTEPTFYTQHCGEKSPDNLGWVWQSNVFGHFALVRELEPLLLKAPLDGARVIWSSSLEASPKFYDSEDWQLVKTEHSYESVKYQIDLISATLDEDARNSPLHNPTRHFVSEPGVCSTNISSALVTPFLEMLKVILFYIYRIFGRQHLSIVPFKAAVAAAHLVLAPLAFIPLFLANDPDRRVRYGATSDRWGHERVILTPIKEWKTYKDEGRSLVKKCDKLYKELRAAELAAPVFEIASEKI</sequence>
<dbReference type="EMBL" id="MU157917">
    <property type="protein sequence ID" value="KAF9523466.1"/>
    <property type="molecule type" value="Genomic_DNA"/>
</dbReference>
<keyword evidence="8" id="KW-1185">Reference proteome</keyword>
<evidence type="ECO:0000256" key="6">
    <source>
        <dbReference type="ARBA" id="ARBA00023593"/>
    </source>
</evidence>
<evidence type="ECO:0000313" key="8">
    <source>
        <dbReference type="Proteomes" id="UP000807306"/>
    </source>
</evidence>
<evidence type="ECO:0008006" key="9">
    <source>
        <dbReference type="Google" id="ProtNLM"/>
    </source>
</evidence>
<dbReference type="Gene3D" id="3.40.50.720">
    <property type="entry name" value="NAD(P)-binding Rossmann-like Domain"/>
    <property type="match status" value="1"/>
</dbReference>
<evidence type="ECO:0000256" key="2">
    <source>
        <dbReference type="ARBA" id="ARBA00022857"/>
    </source>
</evidence>